<dbReference type="InterPro" id="IPR019734">
    <property type="entry name" value="TPR_rpt"/>
</dbReference>
<dbReference type="Gene3D" id="1.25.40.10">
    <property type="entry name" value="Tetratricopeptide repeat domain"/>
    <property type="match status" value="1"/>
</dbReference>
<accession>A0A4P2QQ13</accession>
<dbReference type="InterPro" id="IPR029063">
    <property type="entry name" value="SAM-dependent_MTases_sf"/>
</dbReference>
<dbReference type="GO" id="GO:0032259">
    <property type="term" value="P:methylation"/>
    <property type="evidence" value="ECO:0007669"/>
    <property type="project" value="UniProtKB-KW"/>
</dbReference>
<name>A0A4P2QQ13_SORCE</name>
<dbReference type="EMBL" id="CP012672">
    <property type="protein sequence ID" value="AUX32225.1"/>
    <property type="molecule type" value="Genomic_DNA"/>
</dbReference>
<evidence type="ECO:0000313" key="7">
    <source>
        <dbReference type="Proteomes" id="UP000295497"/>
    </source>
</evidence>
<feature type="compositionally biased region" description="Pro residues" evidence="4">
    <location>
        <begin position="332"/>
        <end position="363"/>
    </location>
</feature>
<dbReference type="PRINTS" id="PR00996">
    <property type="entry name" value="CHERMTFRASE"/>
</dbReference>
<feature type="domain" description="CheR-type methyltransferase" evidence="5">
    <location>
        <begin position="1"/>
        <end position="278"/>
    </location>
</feature>
<dbReference type="Gene3D" id="3.40.50.150">
    <property type="entry name" value="Vaccinia Virus protein VP39"/>
    <property type="match status" value="1"/>
</dbReference>
<dbReference type="PANTHER" id="PTHR24422:SF19">
    <property type="entry name" value="CHEMOTAXIS PROTEIN METHYLTRANSFERASE"/>
    <property type="match status" value="1"/>
</dbReference>
<dbReference type="CDD" id="cd02440">
    <property type="entry name" value="AdoMet_MTases"/>
    <property type="match status" value="1"/>
</dbReference>
<dbReference type="GO" id="GO:0008757">
    <property type="term" value="F:S-adenosylmethionine-dependent methyltransferase activity"/>
    <property type="evidence" value="ECO:0007669"/>
    <property type="project" value="InterPro"/>
</dbReference>
<keyword evidence="2" id="KW-0808">Transferase</keyword>
<dbReference type="SMART" id="SM00138">
    <property type="entry name" value="MeTrc"/>
    <property type="match status" value="1"/>
</dbReference>
<dbReference type="SMART" id="SM00028">
    <property type="entry name" value="TPR"/>
    <property type="match status" value="2"/>
</dbReference>
<dbReference type="SUPFAM" id="SSF53335">
    <property type="entry name" value="S-adenosyl-L-methionine-dependent methyltransferases"/>
    <property type="match status" value="1"/>
</dbReference>
<feature type="region of interest" description="Disordered" evidence="4">
    <location>
        <begin position="305"/>
        <end position="365"/>
    </location>
</feature>
<evidence type="ECO:0000256" key="1">
    <source>
        <dbReference type="ARBA" id="ARBA00022603"/>
    </source>
</evidence>
<dbReference type="RefSeq" id="WP_165374087.1">
    <property type="nucleotide sequence ID" value="NZ_CP012672.1"/>
</dbReference>
<keyword evidence="1" id="KW-0489">Methyltransferase</keyword>
<dbReference type="SUPFAM" id="SSF48452">
    <property type="entry name" value="TPR-like"/>
    <property type="match status" value="1"/>
</dbReference>
<evidence type="ECO:0000256" key="3">
    <source>
        <dbReference type="ARBA" id="ARBA00022691"/>
    </source>
</evidence>
<dbReference type="InterPro" id="IPR050903">
    <property type="entry name" value="Bact_Chemotaxis_MeTrfase"/>
</dbReference>
<dbReference type="InterPro" id="IPR022642">
    <property type="entry name" value="CheR_C"/>
</dbReference>
<evidence type="ECO:0000256" key="2">
    <source>
        <dbReference type="ARBA" id="ARBA00022679"/>
    </source>
</evidence>
<evidence type="ECO:0000259" key="5">
    <source>
        <dbReference type="PROSITE" id="PS50123"/>
    </source>
</evidence>
<proteinExistence type="predicted"/>
<dbReference type="Proteomes" id="UP000295497">
    <property type="component" value="Chromosome"/>
</dbReference>
<reference evidence="6 7" key="1">
    <citation type="submission" date="2015-09" db="EMBL/GenBank/DDBJ databases">
        <title>Sorangium comparison.</title>
        <authorList>
            <person name="Zaburannyi N."/>
            <person name="Bunk B."/>
            <person name="Overmann J."/>
            <person name="Mueller R."/>
        </authorList>
    </citation>
    <scope>NUCLEOTIDE SEQUENCE [LARGE SCALE GENOMIC DNA]</scope>
    <source>
        <strain evidence="6 7">So ce836</strain>
    </source>
</reference>
<protein>
    <submittedName>
        <fullName evidence="6">Chemotaxis protein CheR</fullName>
    </submittedName>
</protein>
<keyword evidence="3" id="KW-0949">S-adenosyl-L-methionine</keyword>
<organism evidence="6 7">
    <name type="scientific">Sorangium cellulosum</name>
    <name type="common">Polyangium cellulosum</name>
    <dbReference type="NCBI Taxonomy" id="56"/>
    <lineage>
        <taxon>Bacteria</taxon>
        <taxon>Pseudomonadati</taxon>
        <taxon>Myxococcota</taxon>
        <taxon>Polyangia</taxon>
        <taxon>Polyangiales</taxon>
        <taxon>Polyangiaceae</taxon>
        <taxon>Sorangium</taxon>
    </lineage>
</organism>
<gene>
    <name evidence="6" type="primary">cheR</name>
    <name evidence="6" type="ORF">SOCE836_043620</name>
</gene>
<dbReference type="AlphaFoldDB" id="A0A4P2QQ13"/>
<dbReference type="Pfam" id="PF01739">
    <property type="entry name" value="CheR"/>
    <property type="match status" value="1"/>
</dbReference>
<evidence type="ECO:0000313" key="6">
    <source>
        <dbReference type="EMBL" id="AUX32225.1"/>
    </source>
</evidence>
<dbReference type="PANTHER" id="PTHR24422">
    <property type="entry name" value="CHEMOTAXIS PROTEIN METHYLTRANSFERASE"/>
    <property type="match status" value="1"/>
</dbReference>
<feature type="compositionally biased region" description="Pro residues" evidence="4">
    <location>
        <begin position="312"/>
        <end position="323"/>
    </location>
</feature>
<dbReference type="InterPro" id="IPR000780">
    <property type="entry name" value="CheR_MeTrfase"/>
</dbReference>
<sequence length="539" mass="58326">MSSAERDLGPLEELLEERLGLSRASLHLGADLEAVLRERMRARGCADLGDYRRALDRPEVAREELHVLAGQLTVGETYFFREWQQIEACVEVALPERFAARQGGEPITVLSAGCASGEEAYTLAIALHTAYPGLLPHRIKVVGVDVNPGAIRKAQRARYSEWTLRAVPDDMRQRFFTRAGADVALRQEIGSLVEFQVRNLLDDDPAFWRPGAFDAIFCRNVLMYFAPEKMAEVLDRFHGALAPRGFLFLASSESLRAANAAFEAAHSHGIFYYRRSSAPPRPARGDAPRASRWVARIHEASARVAEVAQRVSPPPRGDAPAPPTARRALPSTRPPSTRPPSTRPPSTRPPSTRPPSTRPPSTRPPALAELTAIDRALELIGGERFTDAMAALAALPQRAAPSARVELLRAVILCQQGDLARAERACQRTLDAGDAGDSGAAHYVLGLCQEQAGDAAGAAQHYKAAASRDPSFAMPHLRLGLLAKRAGDLATTRDELGRAAALLVAERQERLVLFGGGFPRSALIGLCQAELTARGGRAG</sequence>
<dbReference type="InterPro" id="IPR011990">
    <property type="entry name" value="TPR-like_helical_dom_sf"/>
</dbReference>
<dbReference type="PROSITE" id="PS50123">
    <property type="entry name" value="CHER"/>
    <property type="match status" value="1"/>
</dbReference>
<evidence type="ECO:0000256" key="4">
    <source>
        <dbReference type="SAM" id="MobiDB-lite"/>
    </source>
</evidence>